<organism evidence="2">
    <name type="scientific">freshwater metagenome</name>
    <dbReference type="NCBI Taxonomy" id="449393"/>
    <lineage>
        <taxon>unclassified sequences</taxon>
        <taxon>metagenomes</taxon>
        <taxon>ecological metagenomes</taxon>
    </lineage>
</organism>
<dbReference type="EMBL" id="CAFBMW010000026">
    <property type="protein sequence ID" value="CAB4954113.1"/>
    <property type="molecule type" value="Genomic_DNA"/>
</dbReference>
<gene>
    <name evidence="2" type="ORF">UFOPK3662_02746</name>
</gene>
<dbReference type="AlphaFoldDB" id="A0A6J7KGW5"/>
<evidence type="ECO:0000256" key="1">
    <source>
        <dbReference type="SAM" id="MobiDB-lite"/>
    </source>
</evidence>
<sequence>MRATVDEASAARKALDGALRTIEQHTSMADQQFARAREELTAAQQSADAVAAGAAHPALRVEQLRALAVDVPQRVERAVVEADAIQGQVSTHPAAMTFLAEVPDVSGLRSEAVGVGDAAGLAKPPWLRLDSQLAEAEAGLTRARAVVDRAIADHDASQRALDAAASAIAAARDQVVHGDVSGAARELLDDARQQLALAESETGSLAAITAGAESAKDTANAAAARARQDRRDAEQRREAARRAEAARRRSSSGGGGFGGGGGGFGGGGGSRSSGGGGSRSFGGGGGSRGGGGGGSRGF</sequence>
<feature type="compositionally biased region" description="Basic and acidic residues" evidence="1">
    <location>
        <begin position="226"/>
        <end position="247"/>
    </location>
</feature>
<reference evidence="2" key="1">
    <citation type="submission" date="2020-05" db="EMBL/GenBank/DDBJ databases">
        <authorList>
            <person name="Chiriac C."/>
            <person name="Salcher M."/>
            <person name="Ghai R."/>
            <person name="Kavagutti S V."/>
        </authorList>
    </citation>
    <scope>NUCLEOTIDE SEQUENCE</scope>
</reference>
<name>A0A6J7KGW5_9ZZZZ</name>
<feature type="region of interest" description="Disordered" evidence="1">
    <location>
        <begin position="212"/>
        <end position="298"/>
    </location>
</feature>
<evidence type="ECO:0000313" key="2">
    <source>
        <dbReference type="EMBL" id="CAB4954113.1"/>
    </source>
</evidence>
<accession>A0A6J7KGW5</accession>
<protein>
    <submittedName>
        <fullName evidence="2">Unannotated protein</fullName>
    </submittedName>
</protein>
<feature type="compositionally biased region" description="Gly residues" evidence="1">
    <location>
        <begin position="252"/>
        <end position="298"/>
    </location>
</feature>
<proteinExistence type="predicted"/>